<keyword evidence="4" id="KW-1185">Reference proteome</keyword>
<name>A0A9Q1HD45_HOLLE</name>
<organism evidence="3 4">
    <name type="scientific">Holothuria leucospilota</name>
    <name type="common">Black long sea cucumber</name>
    <name type="synonym">Mertensiothuria leucospilota</name>
    <dbReference type="NCBI Taxonomy" id="206669"/>
    <lineage>
        <taxon>Eukaryota</taxon>
        <taxon>Metazoa</taxon>
        <taxon>Echinodermata</taxon>
        <taxon>Eleutherozoa</taxon>
        <taxon>Echinozoa</taxon>
        <taxon>Holothuroidea</taxon>
        <taxon>Aspidochirotacea</taxon>
        <taxon>Aspidochirotida</taxon>
        <taxon>Holothuriidae</taxon>
        <taxon>Holothuria</taxon>
    </lineage>
</organism>
<dbReference type="PROSITE" id="PS50853">
    <property type="entry name" value="FN3"/>
    <property type="match status" value="1"/>
</dbReference>
<accession>A0A9Q1HD45</accession>
<protein>
    <recommendedName>
        <fullName evidence="2">Fibronectin type-III domain-containing protein</fullName>
    </recommendedName>
</protein>
<dbReference type="CDD" id="cd00063">
    <property type="entry name" value="FN3"/>
    <property type="match status" value="1"/>
</dbReference>
<dbReference type="Gene3D" id="2.60.40.10">
    <property type="entry name" value="Immunoglobulins"/>
    <property type="match status" value="1"/>
</dbReference>
<feature type="transmembrane region" description="Helical" evidence="1">
    <location>
        <begin position="231"/>
        <end position="253"/>
    </location>
</feature>
<keyword evidence="1" id="KW-0812">Transmembrane</keyword>
<keyword evidence="1" id="KW-1133">Transmembrane helix</keyword>
<reference evidence="3" key="1">
    <citation type="submission" date="2021-10" db="EMBL/GenBank/DDBJ databases">
        <title>Tropical sea cucumber genome reveals ecological adaptation and Cuvierian tubules defense mechanism.</title>
        <authorList>
            <person name="Chen T."/>
        </authorList>
    </citation>
    <scope>NUCLEOTIDE SEQUENCE</scope>
    <source>
        <strain evidence="3">Nanhai2018</strain>
        <tissue evidence="3">Muscle</tissue>
    </source>
</reference>
<proteinExistence type="predicted"/>
<evidence type="ECO:0000313" key="3">
    <source>
        <dbReference type="EMBL" id="KAJ8040801.1"/>
    </source>
</evidence>
<evidence type="ECO:0000313" key="4">
    <source>
        <dbReference type="Proteomes" id="UP001152320"/>
    </source>
</evidence>
<evidence type="ECO:0000256" key="1">
    <source>
        <dbReference type="SAM" id="Phobius"/>
    </source>
</evidence>
<evidence type="ECO:0000259" key="2">
    <source>
        <dbReference type="PROSITE" id="PS50853"/>
    </source>
</evidence>
<dbReference type="SUPFAM" id="SSF49265">
    <property type="entry name" value="Fibronectin type III"/>
    <property type="match status" value="1"/>
</dbReference>
<sequence length="564" mass="62787">MQSSYDEELSSDITTFQFRTAQSAPEYGPTISGFEVVKRYCDFRDVNVTWEEHNYLRQTVNLTHYEVSFKSVEEPSYDVNVVVPASAQSTNISGLIRWLKYHVTITSRNSVGKKEGKMSVLERDEELLDTYKAEIKGITKTSSSEGKITWEPPRLHELCILGYEIETYTDGSLEQSLAVNGYNTSSATIEFKKSGRYNIDLQPIYNDTLDKSADVKTTYDYIFKARTGYGLAFLSIGMLLVIVTVVSGVTIVARKLICSTENLLDISKSKPMRIASNNHFINTVLKEPPEKECFDSTRGSFITEVKCKTKYTVDHDINDEVFHPASTSETPLLTVNITNDNTKKDLVENIVEVQTVEKSKLTEAKDQQDLIKEVETSMTVSVTTSSTNLEVSVTSNLDGYVARSPKKNPSLTVTIPKEEGYCPPSLLSAQSSSADSGICTSPLFGAPFTDYVPPSPFADSSTEFNITSHTSDSEEFPYVKADLAVTSGRIQSQSVSSETGSDCPTYNRVDSTQFVHDPPPNGYLPRSPSHPIDIENMNGKLDKRPCSYFFPSYTKLSPKRFSQT</sequence>
<dbReference type="InterPro" id="IPR036116">
    <property type="entry name" value="FN3_sf"/>
</dbReference>
<dbReference type="EMBL" id="JAIZAY010000006">
    <property type="protein sequence ID" value="KAJ8040801.1"/>
    <property type="molecule type" value="Genomic_DNA"/>
</dbReference>
<gene>
    <name evidence="3" type="ORF">HOLleu_15202</name>
</gene>
<dbReference type="Proteomes" id="UP001152320">
    <property type="component" value="Chromosome 6"/>
</dbReference>
<keyword evidence="1" id="KW-0472">Membrane</keyword>
<dbReference type="InterPro" id="IPR003961">
    <property type="entry name" value="FN3_dom"/>
</dbReference>
<dbReference type="AlphaFoldDB" id="A0A9Q1HD45"/>
<dbReference type="InterPro" id="IPR013783">
    <property type="entry name" value="Ig-like_fold"/>
</dbReference>
<feature type="domain" description="Fibronectin type-III" evidence="2">
    <location>
        <begin position="30"/>
        <end position="130"/>
    </location>
</feature>
<comment type="caution">
    <text evidence="3">The sequence shown here is derived from an EMBL/GenBank/DDBJ whole genome shotgun (WGS) entry which is preliminary data.</text>
</comment>